<comment type="caution">
    <text evidence="2">The sequence shown here is derived from an EMBL/GenBank/DDBJ whole genome shotgun (WGS) entry which is preliminary data.</text>
</comment>
<gene>
    <name evidence="2" type="ORF">H5P28_08520</name>
</gene>
<name>A0A842HFK5_9BACT</name>
<dbReference type="GO" id="GO:0016462">
    <property type="term" value="F:pyrophosphatase activity"/>
    <property type="evidence" value="ECO:0007669"/>
    <property type="project" value="TreeGrafter"/>
</dbReference>
<feature type="domain" description="Ppx/GppA phosphatase N-terminal" evidence="1">
    <location>
        <begin position="22"/>
        <end position="299"/>
    </location>
</feature>
<dbReference type="InterPro" id="IPR050273">
    <property type="entry name" value="GppA/Ppx_hydrolase"/>
</dbReference>
<dbReference type="Gene3D" id="3.30.420.40">
    <property type="match status" value="1"/>
</dbReference>
<dbReference type="Proteomes" id="UP000546464">
    <property type="component" value="Unassembled WGS sequence"/>
</dbReference>
<keyword evidence="3" id="KW-1185">Reference proteome</keyword>
<dbReference type="Pfam" id="PF02541">
    <property type="entry name" value="Ppx-GppA"/>
    <property type="match status" value="1"/>
</dbReference>
<dbReference type="Gene3D" id="3.30.420.150">
    <property type="entry name" value="Exopolyphosphatase. Domain 2"/>
    <property type="match status" value="1"/>
</dbReference>
<dbReference type="RefSeq" id="WP_185675291.1">
    <property type="nucleotide sequence ID" value="NZ_JACHVB010000021.1"/>
</dbReference>
<accession>A0A842HFK5</accession>
<dbReference type="PANTHER" id="PTHR30005">
    <property type="entry name" value="EXOPOLYPHOSPHATASE"/>
    <property type="match status" value="1"/>
</dbReference>
<dbReference type="PANTHER" id="PTHR30005:SF0">
    <property type="entry name" value="RETROGRADE REGULATION PROTEIN 2"/>
    <property type="match status" value="1"/>
</dbReference>
<protein>
    <submittedName>
        <fullName evidence="2">Phosphatase</fullName>
    </submittedName>
</protein>
<evidence type="ECO:0000313" key="2">
    <source>
        <dbReference type="EMBL" id="MBC2594304.1"/>
    </source>
</evidence>
<reference evidence="2 3" key="1">
    <citation type="submission" date="2020-07" db="EMBL/GenBank/DDBJ databases">
        <authorList>
            <person name="Feng X."/>
        </authorList>
    </citation>
    <scope>NUCLEOTIDE SEQUENCE [LARGE SCALE GENOMIC DNA]</scope>
    <source>
        <strain evidence="2 3">JCM31066</strain>
    </source>
</reference>
<proteinExistence type="predicted"/>
<dbReference type="InterPro" id="IPR003695">
    <property type="entry name" value="Ppx_GppA_N"/>
</dbReference>
<organism evidence="2 3">
    <name type="scientific">Ruficoccus amylovorans</name>
    <dbReference type="NCBI Taxonomy" id="1804625"/>
    <lineage>
        <taxon>Bacteria</taxon>
        <taxon>Pseudomonadati</taxon>
        <taxon>Verrucomicrobiota</taxon>
        <taxon>Opitutia</taxon>
        <taxon>Puniceicoccales</taxon>
        <taxon>Cerasicoccaceae</taxon>
        <taxon>Ruficoccus</taxon>
    </lineage>
</organism>
<evidence type="ECO:0000313" key="3">
    <source>
        <dbReference type="Proteomes" id="UP000546464"/>
    </source>
</evidence>
<evidence type="ECO:0000259" key="1">
    <source>
        <dbReference type="Pfam" id="PF02541"/>
    </source>
</evidence>
<dbReference type="InterPro" id="IPR043129">
    <property type="entry name" value="ATPase_NBD"/>
</dbReference>
<dbReference type="EMBL" id="JACHVB010000021">
    <property type="protein sequence ID" value="MBC2594304.1"/>
    <property type="molecule type" value="Genomic_DNA"/>
</dbReference>
<dbReference type="AlphaFoldDB" id="A0A842HFK5"/>
<dbReference type="SUPFAM" id="SSF53067">
    <property type="entry name" value="Actin-like ATPase domain"/>
    <property type="match status" value="2"/>
</dbReference>
<sequence length="306" mass="32593">MRIGVIDIGSNSIKLLVAETGSTLAALYQTTLETRISAGISKDQPVLSQTAIKAATEAVVKLVGEASRFSPESFAIVATSAVRDAVNRKEFVQHIEDATGHRLRVLSGEEEAAYIGRAITTDPALATYPAFTLCDLGGGSMEFIRLENGAITEKVSLQLGAVRLLERFVNDPAAPLPARTAARIADYVRAKVAESGFSGLKNQHTLAATGGAFNVARAVRASWLGRSYTETSSVITVNYLRYLSEELSAATLLERQRIPELPDARADIMPVACVILLTVAELAGTDHFVHSLHNLRYGIAAEAGGA</sequence>
<dbReference type="CDD" id="cd24054">
    <property type="entry name" value="ASKHA_NBD_AaPPX-GppA_MtPPX2-like"/>
    <property type="match status" value="1"/>
</dbReference>